<name>A0AAW2ZMH7_9EUKA</name>
<sequence length="157" mass="18758">MTILSALRSMVRRSSIDDREAFAVLSPEEIPMCTVDELLIMDKIQSSKSKKDQFLMFCTINKLDQHMALYDEIERYKKADISHKKYISYTINDLFLRERATFRVSLDLDTNLLYRIDRATRHEQIPIDELAIVENLNIKRICHIYQKFEKTPMHKRW</sequence>
<dbReference type="Proteomes" id="UP001431209">
    <property type="component" value="Unassembled WGS sequence"/>
</dbReference>
<accession>A0AAW2ZMH7</accession>
<dbReference type="AlphaFoldDB" id="A0AAW2ZMH7"/>
<dbReference type="EMBL" id="JAOPGA020001698">
    <property type="protein sequence ID" value="KAL0490588.1"/>
    <property type="molecule type" value="Genomic_DNA"/>
</dbReference>
<evidence type="ECO:0000313" key="1">
    <source>
        <dbReference type="EMBL" id="KAL0490588.1"/>
    </source>
</evidence>
<evidence type="ECO:0000313" key="2">
    <source>
        <dbReference type="Proteomes" id="UP001431209"/>
    </source>
</evidence>
<gene>
    <name evidence="1" type="ORF">AKO1_009570</name>
</gene>
<protein>
    <submittedName>
        <fullName evidence="1">Nucleoside-triphosphatase</fullName>
    </submittedName>
</protein>
<organism evidence="1 2">
    <name type="scientific">Acrasis kona</name>
    <dbReference type="NCBI Taxonomy" id="1008807"/>
    <lineage>
        <taxon>Eukaryota</taxon>
        <taxon>Discoba</taxon>
        <taxon>Heterolobosea</taxon>
        <taxon>Tetramitia</taxon>
        <taxon>Eutetramitia</taxon>
        <taxon>Acrasidae</taxon>
        <taxon>Acrasis</taxon>
    </lineage>
</organism>
<comment type="caution">
    <text evidence="1">The sequence shown here is derived from an EMBL/GenBank/DDBJ whole genome shotgun (WGS) entry which is preliminary data.</text>
</comment>
<keyword evidence="2" id="KW-1185">Reference proteome</keyword>
<dbReference type="InterPro" id="IPR036305">
    <property type="entry name" value="RGS_sf"/>
</dbReference>
<dbReference type="SUPFAM" id="SSF48097">
    <property type="entry name" value="Regulator of G-protein signaling, RGS"/>
    <property type="match status" value="1"/>
</dbReference>
<proteinExistence type="predicted"/>
<reference evidence="1 2" key="1">
    <citation type="submission" date="2024-03" db="EMBL/GenBank/DDBJ databases">
        <title>The Acrasis kona genome and developmental transcriptomes reveal deep origins of eukaryotic multicellular pathways.</title>
        <authorList>
            <person name="Sheikh S."/>
            <person name="Fu C.-J."/>
            <person name="Brown M.W."/>
            <person name="Baldauf S.L."/>
        </authorList>
    </citation>
    <scope>NUCLEOTIDE SEQUENCE [LARGE SCALE GENOMIC DNA]</scope>
    <source>
        <strain evidence="1 2">ATCC MYA-3509</strain>
    </source>
</reference>